<dbReference type="InterPro" id="IPR039564">
    <property type="entry name" value="Peptidase_C39-like"/>
</dbReference>
<accession>A0A328UGR0</accession>
<feature type="domain" description="Peptidase C39-like" evidence="1">
    <location>
        <begin position="63"/>
        <end position="231"/>
    </location>
</feature>
<proteinExistence type="predicted"/>
<dbReference type="EMBL" id="QLYR01000010">
    <property type="protein sequence ID" value="RAQ22644.1"/>
    <property type="molecule type" value="Genomic_DNA"/>
</dbReference>
<evidence type="ECO:0000313" key="2">
    <source>
        <dbReference type="EMBL" id="RAQ22644.1"/>
    </source>
</evidence>
<dbReference type="PANTHER" id="PTHR37806:SF1">
    <property type="entry name" value="PEPTIDASE C39-LIKE DOMAIN-CONTAINING PROTEIN"/>
    <property type="match status" value="1"/>
</dbReference>
<reference evidence="2 3" key="1">
    <citation type="submission" date="2018-06" db="EMBL/GenBank/DDBJ databases">
        <title>Noncontiguous genome sequence of Ruminococcaceae bacterium ASD2818.</title>
        <authorList>
            <person name="Chaplin A.V."/>
            <person name="Sokolova S.R."/>
            <person name="Kochetkova T.O."/>
            <person name="Goltsov A.Y."/>
            <person name="Trofimov D.Y."/>
            <person name="Efimov B.A."/>
        </authorList>
    </citation>
    <scope>NUCLEOTIDE SEQUENCE [LARGE SCALE GENOMIC DNA]</scope>
    <source>
        <strain evidence="2 3">ASD2818</strain>
    </source>
</reference>
<evidence type="ECO:0000259" key="1">
    <source>
        <dbReference type="Pfam" id="PF13529"/>
    </source>
</evidence>
<sequence>MPRQKKRNRKRGRGLLLAALFIGVGWCVLAYYSQVSAAKQAPAPAAGVREDMDPLPAAASVSGVNPILQNPELPSGCEVTALTMLLNYRGFSVSKEVLASDYLPYDNDIYYVNGTRYAANPWRTFVGEPHTQRFGCYAPVVVKTANRFLAEQGSGLQAVDLTGAGIEACYEKVARGEPVLVWATIGLADPESLTQYGWIDKESGKWFHWVTGEHCYVLTGYTPATVSVCDPLEGEMVYNRALFEQRYEALYCQAVSIEPGAGSSGDKLAGAPAAP</sequence>
<name>A0A328UGR0_9FIRM</name>
<dbReference type="AlphaFoldDB" id="A0A328UGR0"/>
<organism evidence="2 3">
    <name type="scientific">Hydrogeniiclostridium mannosilyticum</name>
    <dbReference type="NCBI Taxonomy" id="2764322"/>
    <lineage>
        <taxon>Bacteria</taxon>
        <taxon>Bacillati</taxon>
        <taxon>Bacillota</taxon>
        <taxon>Clostridia</taxon>
        <taxon>Eubacteriales</taxon>
        <taxon>Acutalibacteraceae</taxon>
        <taxon>Hydrogeniiclostridium</taxon>
    </lineage>
</organism>
<gene>
    <name evidence="2" type="ORF">DPQ25_11820</name>
</gene>
<dbReference type="Proteomes" id="UP000249377">
    <property type="component" value="Unassembled WGS sequence"/>
</dbReference>
<dbReference type="Gene3D" id="3.90.70.10">
    <property type="entry name" value="Cysteine proteinases"/>
    <property type="match status" value="1"/>
</dbReference>
<protein>
    <recommendedName>
        <fullName evidence="1">Peptidase C39-like domain-containing protein</fullName>
    </recommendedName>
</protein>
<dbReference type="PANTHER" id="PTHR37806">
    <property type="entry name" value="LMO0724 PROTEIN"/>
    <property type="match status" value="1"/>
</dbReference>
<keyword evidence="3" id="KW-1185">Reference proteome</keyword>
<comment type="caution">
    <text evidence="2">The sequence shown here is derived from an EMBL/GenBank/DDBJ whole genome shotgun (WGS) entry which is preliminary data.</text>
</comment>
<evidence type="ECO:0000313" key="3">
    <source>
        <dbReference type="Proteomes" id="UP000249377"/>
    </source>
</evidence>
<dbReference type="RefSeq" id="WP_112333385.1">
    <property type="nucleotide sequence ID" value="NZ_JADPHD010000002.1"/>
</dbReference>
<dbReference type="Pfam" id="PF13529">
    <property type="entry name" value="Peptidase_C39_2"/>
    <property type="match status" value="1"/>
</dbReference>